<gene>
    <name evidence="7" type="ORF">FVW59_06540</name>
</gene>
<evidence type="ECO:0000256" key="3">
    <source>
        <dbReference type="ARBA" id="ARBA00018111"/>
    </source>
</evidence>
<evidence type="ECO:0000259" key="6">
    <source>
        <dbReference type="Pfam" id="PF21981"/>
    </source>
</evidence>
<comment type="subcellular location">
    <subcellularLocation>
        <location evidence="1">Cytoplasm</location>
    </subcellularLocation>
</comment>
<organism evidence="7 8">
    <name type="scientific">Parahaliea aestuarii</name>
    <dbReference type="NCBI Taxonomy" id="1852021"/>
    <lineage>
        <taxon>Bacteria</taxon>
        <taxon>Pseudomonadati</taxon>
        <taxon>Pseudomonadota</taxon>
        <taxon>Gammaproteobacteria</taxon>
        <taxon>Cellvibrionales</taxon>
        <taxon>Halieaceae</taxon>
        <taxon>Parahaliea</taxon>
    </lineage>
</organism>
<evidence type="ECO:0000256" key="4">
    <source>
        <dbReference type="ARBA" id="ARBA00022490"/>
    </source>
</evidence>
<keyword evidence="8" id="KW-1185">Reference proteome</keyword>
<proteinExistence type="inferred from homology"/>
<evidence type="ECO:0000256" key="2">
    <source>
        <dbReference type="ARBA" id="ARBA00009695"/>
    </source>
</evidence>
<dbReference type="GO" id="GO:0006282">
    <property type="term" value="P:regulation of DNA repair"/>
    <property type="evidence" value="ECO:0007669"/>
    <property type="project" value="InterPro"/>
</dbReference>
<dbReference type="AlphaFoldDB" id="A0A5C9A1I6"/>
<dbReference type="OrthoDB" id="7066780at2"/>
<comment type="caution">
    <text evidence="7">The sequence shown here is derived from an EMBL/GenBank/DDBJ whole genome shotgun (WGS) entry which is preliminary data.</text>
</comment>
<dbReference type="EMBL" id="VRYZ01000002">
    <property type="protein sequence ID" value="TXS93640.1"/>
    <property type="molecule type" value="Genomic_DNA"/>
</dbReference>
<dbReference type="GO" id="GO:0005737">
    <property type="term" value="C:cytoplasm"/>
    <property type="evidence" value="ECO:0007669"/>
    <property type="project" value="UniProtKB-SubCell"/>
</dbReference>
<evidence type="ECO:0000313" key="8">
    <source>
        <dbReference type="Proteomes" id="UP000321933"/>
    </source>
</evidence>
<name>A0A5C9A1I6_9GAMM</name>
<reference evidence="7 8" key="1">
    <citation type="submission" date="2019-08" db="EMBL/GenBank/DDBJ databases">
        <title>Parahaliea maris sp. nov., isolated from the surface seawater.</title>
        <authorList>
            <person name="Liu Y."/>
        </authorList>
    </citation>
    <scope>NUCLEOTIDE SEQUENCE [LARGE SCALE GENOMIC DNA]</scope>
    <source>
        <strain evidence="7 8">S2-26</strain>
    </source>
</reference>
<feature type="domain" description="RecX third three-helical" evidence="6">
    <location>
        <begin position="88"/>
        <end position="133"/>
    </location>
</feature>
<evidence type="ECO:0000313" key="7">
    <source>
        <dbReference type="EMBL" id="TXS93640.1"/>
    </source>
</evidence>
<dbReference type="InterPro" id="IPR053924">
    <property type="entry name" value="RecX_HTH_2nd"/>
</dbReference>
<dbReference type="PANTHER" id="PTHR33602">
    <property type="entry name" value="REGULATORY PROTEIN RECX FAMILY PROTEIN"/>
    <property type="match status" value="1"/>
</dbReference>
<evidence type="ECO:0000259" key="5">
    <source>
        <dbReference type="Pfam" id="PF02631"/>
    </source>
</evidence>
<feature type="domain" description="RecX second three-helical" evidence="5">
    <location>
        <begin position="42"/>
        <end position="82"/>
    </location>
</feature>
<dbReference type="Pfam" id="PF02631">
    <property type="entry name" value="RecX_HTH2"/>
    <property type="match status" value="1"/>
</dbReference>
<sequence>MDLLARREHSLQELRQKLHRRFGGASELAVELQRLQEENLQSDSRYAESFARQRMLRGYGPLRLRQEMRQKGIPEAEASLALEALDIDWYSHAQAVCDRKFGTGPAADLKEKGRRQRFLQYRGFSQDHISACLHS</sequence>
<dbReference type="InterPro" id="IPR053925">
    <property type="entry name" value="RecX_HTH_3rd"/>
</dbReference>
<comment type="similarity">
    <text evidence="2">Belongs to the RecX family.</text>
</comment>
<dbReference type="Proteomes" id="UP000321933">
    <property type="component" value="Unassembled WGS sequence"/>
</dbReference>
<keyword evidence="4" id="KW-0963">Cytoplasm</keyword>
<dbReference type="InterPro" id="IPR036388">
    <property type="entry name" value="WH-like_DNA-bd_sf"/>
</dbReference>
<dbReference type="PANTHER" id="PTHR33602:SF1">
    <property type="entry name" value="REGULATORY PROTEIN RECX FAMILY PROTEIN"/>
    <property type="match status" value="1"/>
</dbReference>
<dbReference type="Pfam" id="PF21981">
    <property type="entry name" value="RecX_HTH3"/>
    <property type="match status" value="1"/>
</dbReference>
<evidence type="ECO:0000256" key="1">
    <source>
        <dbReference type="ARBA" id="ARBA00004496"/>
    </source>
</evidence>
<protein>
    <recommendedName>
        <fullName evidence="3">Regulatory protein RecX</fullName>
    </recommendedName>
</protein>
<accession>A0A5C9A1I6</accession>
<dbReference type="InterPro" id="IPR003783">
    <property type="entry name" value="Regulatory_RecX"/>
</dbReference>
<dbReference type="Gene3D" id="1.10.10.10">
    <property type="entry name" value="Winged helix-like DNA-binding domain superfamily/Winged helix DNA-binding domain"/>
    <property type="match status" value="3"/>
</dbReference>